<dbReference type="OrthoDB" id="5881681at2"/>
<keyword evidence="2" id="KW-1185">Reference proteome</keyword>
<sequence>MEGKASLKQCCLTMEVFTFTSKKFVREHPWTTLGISTVLAIAAAKTGRLSRLASSISSMGFLASSVSDITESLAKPVSAASPNSVDRGDPQ</sequence>
<dbReference type="EMBL" id="JXOK01000046">
    <property type="protein sequence ID" value="KIN10661.1"/>
    <property type="molecule type" value="Genomic_DNA"/>
</dbReference>
<dbReference type="STRING" id="50718.SU60_12155"/>
<dbReference type="RefSeq" id="WP_041155732.1">
    <property type="nucleotide sequence ID" value="NZ_CBCRVP010000024.1"/>
</dbReference>
<name>A0A0C3HR90_9VIBR</name>
<gene>
    <name evidence="1" type="ORF">SU60_12155</name>
</gene>
<organism evidence="1 2">
    <name type="scientific">Vibrio mytili</name>
    <dbReference type="NCBI Taxonomy" id="50718"/>
    <lineage>
        <taxon>Bacteria</taxon>
        <taxon>Pseudomonadati</taxon>
        <taxon>Pseudomonadota</taxon>
        <taxon>Gammaproteobacteria</taxon>
        <taxon>Vibrionales</taxon>
        <taxon>Vibrionaceae</taxon>
        <taxon>Vibrio</taxon>
    </lineage>
</organism>
<comment type="caution">
    <text evidence="1">The sequence shown here is derived from an EMBL/GenBank/DDBJ whole genome shotgun (WGS) entry which is preliminary data.</text>
</comment>
<protein>
    <submittedName>
        <fullName evidence="1">Uncharacterized protein</fullName>
    </submittedName>
</protein>
<evidence type="ECO:0000313" key="2">
    <source>
        <dbReference type="Proteomes" id="UP000031977"/>
    </source>
</evidence>
<reference evidence="1 2" key="1">
    <citation type="submission" date="2015-01" db="EMBL/GenBank/DDBJ databases">
        <title>Draft genome of Vibrio mytili type strain CAIM 528.</title>
        <authorList>
            <person name="Gonzalez-Castillo A."/>
            <person name="Gomez-Gil B."/>
            <person name="Enciso-Ibarra J."/>
        </authorList>
    </citation>
    <scope>NUCLEOTIDE SEQUENCE [LARGE SCALE GENOMIC DNA]</scope>
    <source>
        <strain evidence="1 2">CAIM 528</strain>
    </source>
</reference>
<proteinExistence type="predicted"/>
<dbReference type="AlphaFoldDB" id="A0A0C3HR90"/>
<dbReference type="Proteomes" id="UP000031977">
    <property type="component" value="Unassembled WGS sequence"/>
</dbReference>
<evidence type="ECO:0000313" key="1">
    <source>
        <dbReference type="EMBL" id="KIN10661.1"/>
    </source>
</evidence>
<accession>A0A0C3HR90</accession>